<dbReference type="Proteomes" id="UP001177003">
    <property type="component" value="Chromosome 1"/>
</dbReference>
<dbReference type="Pfam" id="PF10551">
    <property type="entry name" value="MULE"/>
    <property type="match status" value="1"/>
</dbReference>
<protein>
    <recommendedName>
        <fullName evidence="6">MULE transposase domain-containing protein</fullName>
    </recommendedName>
</protein>
<feature type="region of interest" description="Disordered" evidence="1">
    <location>
        <begin position="474"/>
        <end position="499"/>
    </location>
</feature>
<evidence type="ECO:0008006" key="6">
    <source>
        <dbReference type="Google" id="ProtNLM"/>
    </source>
</evidence>
<feature type="domain" description="Transposase MuDR plant" evidence="2">
    <location>
        <begin position="77"/>
        <end position="119"/>
    </location>
</feature>
<proteinExistence type="predicted"/>
<evidence type="ECO:0000256" key="1">
    <source>
        <dbReference type="SAM" id="MobiDB-lite"/>
    </source>
</evidence>
<evidence type="ECO:0000259" key="2">
    <source>
        <dbReference type="Pfam" id="PF03108"/>
    </source>
</evidence>
<sequence>MINFCSVLDEDIDLGQLDPTNNNTKEKEDIEDERLEVLDNDVFESFASEKEPRKKLLRSILKPVACSSGEVHTKAFKIGQTFKEKEKIREVIANYSVKERRDLHYVKNDKTRVRVKCRGIVPELTGDSNKDRGNLVLSKKTTCPWVLFISRADEKQLWTVKTYEDSHSCLQTRTVRACSSKFLANNILHQVESNPKIPTRALQEELVQRYSLSISKMKVFRAKAMAKQYVYGDYEKQYGVLREYAMELKSKNPGTTVKIDVETEPNGPFPGQILTAVGLDSNNGIYPVAYAIVETENINSWTWFLEHLGDDLDLNSSSNFTFISDRQKGILAAIEKLFPSAEQRFCLRHVYHNMKLKHKGDELREAVWCCGKVYNIPKFNRAMEKLKKLNPEAHECLSKIPAKHWARSHFSGRALTDSLTNNLCEVGRPKKKRKRAVDEPTQSTKQSSHFTIINLASRLFLPRNNPRITTVDLGHMGGSNHPKKLHVPPNLEHDQNRRPGFKSVHDVTKIVGLPQWHITIFFNFGIECE</sequence>
<evidence type="ECO:0000313" key="5">
    <source>
        <dbReference type="Proteomes" id="UP001177003"/>
    </source>
</evidence>
<dbReference type="InterPro" id="IPR018289">
    <property type="entry name" value="MULE_transposase_dom"/>
</dbReference>
<reference evidence="4" key="1">
    <citation type="submission" date="2023-04" db="EMBL/GenBank/DDBJ databases">
        <authorList>
            <person name="Vijverberg K."/>
            <person name="Xiong W."/>
            <person name="Schranz E."/>
        </authorList>
    </citation>
    <scope>NUCLEOTIDE SEQUENCE</scope>
</reference>
<dbReference type="Pfam" id="PF03108">
    <property type="entry name" value="DBD_Tnp_Mut"/>
    <property type="match status" value="1"/>
</dbReference>
<evidence type="ECO:0000259" key="3">
    <source>
        <dbReference type="Pfam" id="PF10551"/>
    </source>
</evidence>
<name>A0AA35UZ84_LACSI</name>
<dbReference type="EMBL" id="OX465077">
    <property type="protein sequence ID" value="CAI9267851.1"/>
    <property type="molecule type" value="Genomic_DNA"/>
</dbReference>
<dbReference type="PANTHER" id="PTHR31973:SF190">
    <property type="entry name" value="MULE TRANSPOSASE DOMAIN-CONTAINING PROTEIN"/>
    <property type="match status" value="1"/>
</dbReference>
<keyword evidence="5" id="KW-1185">Reference proteome</keyword>
<dbReference type="PANTHER" id="PTHR31973">
    <property type="entry name" value="POLYPROTEIN, PUTATIVE-RELATED"/>
    <property type="match status" value="1"/>
</dbReference>
<evidence type="ECO:0000313" key="4">
    <source>
        <dbReference type="EMBL" id="CAI9267851.1"/>
    </source>
</evidence>
<dbReference type="AlphaFoldDB" id="A0AA35UZ84"/>
<dbReference type="InterPro" id="IPR004332">
    <property type="entry name" value="Transposase_MuDR"/>
</dbReference>
<gene>
    <name evidence="4" type="ORF">LSALG_LOCUS8308</name>
</gene>
<organism evidence="4 5">
    <name type="scientific">Lactuca saligna</name>
    <name type="common">Willowleaf lettuce</name>
    <dbReference type="NCBI Taxonomy" id="75948"/>
    <lineage>
        <taxon>Eukaryota</taxon>
        <taxon>Viridiplantae</taxon>
        <taxon>Streptophyta</taxon>
        <taxon>Embryophyta</taxon>
        <taxon>Tracheophyta</taxon>
        <taxon>Spermatophyta</taxon>
        <taxon>Magnoliopsida</taxon>
        <taxon>eudicotyledons</taxon>
        <taxon>Gunneridae</taxon>
        <taxon>Pentapetalae</taxon>
        <taxon>asterids</taxon>
        <taxon>campanulids</taxon>
        <taxon>Asterales</taxon>
        <taxon>Asteraceae</taxon>
        <taxon>Cichorioideae</taxon>
        <taxon>Cichorieae</taxon>
        <taxon>Lactucinae</taxon>
        <taxon>Lactuca</taxon>
    </lineage>
</organism>
<feature type="domain" description="MULE transposase" evidence="3">
    <location>
        <begin position="271"/>
        <end position="353"/>
    </location>
</feature>
<accession>A0AA35UZ84</accession>